<dbReference type="EMBL" id="JACCCZ010000001">
    <property type="protein sequence ID" value="NYG05249.1"/>
    <property type="molecule type" value="Genomic_DNA"/>
</dbReference>
<dbReference type="SUPFAM" id="SSF50129">
    <property type="entry name" value="GroES-like"/>
    <property type="match status" value="1"/>
</dbReference>
<dbReference type="PANTHER" id="PTHR43401:SF4">
    <property type="entry name" value="D-ARABINOSE 1-DEHYDROGENASE (NADP(+))"/>
    <property type="match status" value="1"/>
</dbReference>
<dbReference type="Proteomes" id="UP000549695">
    <property type="component" value="Unassembled WGS sequence"/>
</dbReference>
<comment type="cofactor">
    <cofactor evidence="1 5">
        <name>Zn(2+)</name>
        <dbReference type="ChEBI" id="CHEBI:29105"/>
    </cofactor>
</comment>
<dbReference type="EC" id="1.1.1.1" evidence="8"/>
<keyword evidence="3 5" id="KW-0862">Zinc</keyword>
<dbReference type="InterPro" id="IPR020843">
    <property type="entry name" value="ER"/>
</dbReference>
<dbReference type="InterPro" id="IPR013149">
    <property type="entry name" value="ADH-like_C"/>
</dbReference>
<proteinExistence type="inferred from homology"/>
<evidence type="ECO:0000256" key="4">
    <source>
        <dbReference type="ARBA" id="ARBA00023002"/>
    </source>
</evidence>
<comment type="caution">
    <text evidence="8">The sequence shown here is derived from an EMBL/GenBank/DDBJ whole genome shotgun (WGS) entry which is preliminary data.</text>
</comment>
<evidence type="ECO:0000259" key="7">
    <source>
        <dbReference type="SMART" id="SM00829"/>
    </source>
</evidence>
<evidence type="ECO:0000256" key="2">
    <source>
        <dbReference type="ARBA" id="ARBA00022723"/>
    </source>
</evidence>
<dbReference type="GeneID" id="98055169"/>
<keyword evidence="4 8" id="KW-0560">Oxidoreductase</keyword>
<feature type="region of interest" description="Disordered" evidence="6">
    <location>
        <begin position="1"/>
        <end position="24"/>
    </location>
</feature>
<reference evidence="8 9" key="1">
    <citation type="submission" date="2020-07" db="EMBL/GenBank/DDBJ databases">
        <title>Sequencing the genomes of 1000 actinobacteria strains.</title>
        <authorList>
            <person name="Klenk H.-P."/>
        </authorList>
    </citation>
    <scope>NUCLEOTIDE SEQUENCE [LARGE SCALE GENOMIC DNA]</scope>
    <source>
        <strain evidence="8 9">DSM 44749</strain>
    </source>
</reference>
<dbReference type="SUPFAM" id="SSF51735">
    <property type="entry name" value="NAD(P)-binding Rossmann-fold domains"/>
    <property type="match status" value="1"/>
</dbReference>
<dbReference type="GO" id="GO:0004022">
    <property type="term" value="F:alcohol dehydrogenase (NAD+) activity"/>
    <property type="evidence" value="ECO:0007669"/>
    <property type="project" value="UniProtKB-EC"/>
</dbReference>
<comment type="similarity">
    <text evidence="5">Belongs to the zinc-containing alcohol dehydrogenase family.</text>
</comment>
<sequence>MRAYRMTGPGRSGLVDLPDPEPGPGEVRLDVSAAGLCHSDLAVLAGSAGSGWPLPMTLGHEICGRVAALGEGVSEVVVGDQVVVHAPIGCGACDRCRCGRTNYCDRRAAVPVAGIGLGTDGGMADAVVVGADHLVAADGLDPASAAALTDAGLTSYHAIGTCRASLDRPGSVAVVLGVGGLGHLAIRILRATTGARIVALDTRDDALDLARRCGADAVARPAEAAEVVAEVSDGRGADAVLDFVAAPRTVELAATLLRTAGELVYVGAGGGVLAVTKPGPLPFGGCLRLPFWGSRPELEEVVGLALAGALDVETVPFPLMAADEAVVRLREGRIVGRAVLLPAAG</sequence>
<dbReference type="InterPro" id="IPR002328">
    <property type="entry name" value="ADH_Zn_CS"/>
</dbReference>
<dbReference type="SMART" id="SM00829">
    <property type="entry name" value="PKS_ER"/>
    <property type="match status" value="1"/>
</dbReference>
<accession>A0A852W8L2</accession>
<dbReference type="Gene3D" id="3.90.180.10">
    <property type="entry name" value="Medium-chain alcohol dehydrogenases, catalytic domain"/>
    <property type="match status" value="1"/>
</dbReference>
<dbReference type="Pfam" id="PF00107">
    <property type="entry name" value="ADH_zinc_N"/>
    <property type="match status" value="1"/>
</dbReference>
<evidence type="ECO:0000313" key="9">
    <source>
        <dbReference type="Proteomes" id="UP000549695"/>
    </source>
</evidence>
<protein>
    <submittedName>
        <fullName evidence="8">Propanol-preferring alcohol dehydrogenase</fullName>
        <ecNumber evidence="8">1.1.1.1</ecNumber>
    </submittedName>
</protein>
<dbReference type="Pfam" id="PF08240">
    <property type="entry name" value="ADH_N"/>
    <property type="match status" value="1"/>
</dbReference>
<evidence type="ECO:0000313" key="8">
    <source>
        <dbReference type="EMBL" id="NYG05249.1"/>
    </source>
</evidence>
<dbReference type="GO" id="GO:0008270">
    <property type="term" value="F:zinc ion binding"/>
    <property type="evidence" value="ECO:0007669"/>
    <property type="project" value="InterPro"/>
</dbReference>
<evidence type="ECO:0000256" key="5">
    <source>
        <dbReference type="RuleBase" id="RU361277"/>
    </source>
</evidence>
<organism evidence="8 9">
    <name type="scientific">Pseudonocardia alni</name>
    <name type="common">Amycolata alni</name>
    <dbReference type="NCBI Taxonomy" id="33907"/>
    <lineage>
        <taxon>Bacteria</taxon>
        <taxon>Bacillati</taxon>
        <taxon>Actinomycetota</taxon>
        <taxon>Actinomycetes</taxon>
        <taxon>Pseudonocardiales</taxon>
        <taxon>Pseudonocardiaceae</taxon>
        <taxon>Pseudonocardia</taxon>
    </lineage>
</organism>
<name>A0A852W8L2_PSEA5</name>
<feature type="domain" description="Enoyl reductase (ER)" evidence="7">
    <location>
        <begin position="13"/>
        <end position="340"/>
    </location>
</feature>
<dbReference type="InterPro" id="IPR011032">
    <property type="entry name" value="GroES-like_sf"/>
</dbReference>
<evidence type="ECO:0000256" key="6">
    <source>
        <dbReference type="SAM" id="MobiDB-lite"/>
    </source>
</evidence>
<gene>
    <name evidence="8" type="ORF">HDA37_005534</name>
</gene>
<dbReference type="InterPro" id="IPR050129">
    <property type="entry name" value="Zn_alcohol_dh"/>
</dbReference>
<dbReference type="PROSITE" id="PS00059">
    <property type="entry name" value="ADH_ZINC"/>
    <property type="match status" value="1"/>
</dbReference>
<dbReference type="PANTHER" id="PTHR43401">
    <property type="entry name" value="L-THREONINE 3-DEHYDROGENASE"/>
    <property type="match status" value="1"/>
</dbReference>
<keyword evidence="9" id="KW-1185">Reference proteome</keyword>
<dbReference type="AlphaFoldDB" id="A0A852W8L2"/>
<evidence type="ECO:0000256" key="3">
    <source>
        <dbReference type="ARBA" id="ARBA00022833"/>
    </source>
</evidence>
<dbReference type="Gene3D" id="3.40.50.720">
    <property type="entry name" value="NAD(P)-binding Rossmann-like Domain"/>
    <property type="match status" value="1"/>
</dbReference>
<dbReference type="InterPro" id="IPR013154">
    <property type="entry name" value="ADH-like_N"/>
</dbReference>
<dbReference type="RefSeq" id="WP_179762704.1">
    <property type="nucleotide sequence ID" value="NZ_BAAAJZ010000011.1"/>
</dbReference>
<evidence type="ECO:0000256" key="1">
    <source>
        <dbReference type="ARBA" id="ARBA00001947"/>
    </source>
</evidence>
<keyword evidence="2 5" id="KW-0479">Metal-binding</keyword>
<dbReference type="InterPro" id="IPR036291">
    <property type="entry name" value="NAD(P)-bd_dom_sf"/>
</dbReference>